<feature type="compositionally biased region" description="Low complexity" evidence="1">
    <location>
        <begin position="66"/>
        <end position="80"/>
    </location>
</feature>
<feature type="region of interest" description="Disordered" evidence="1">
    <location>
        <begin position="1"/>
        <end position="20"/>
    </location>
</feature>
<dbReference type="SMART" id="SM00257">
    <property type="entry name" value="LysM"/>
    <property type="match status" value="1"/>
</dbReference>
<dbReference type="EMBL" id="NPIA01000003">
    <property type="protein sequence ID" value="OZM57240.1"/>
    <property type="molecule type" value="Genomic_DNA"/>
</dbReference>
<keyword evidence="5" id="KW-1185">Reference proteome</keyword>
<feature type="region of interest" description="Disordered" evidence="1">
    <location>
        <begin position="56"/>
        <end position="143"/>
    </location>
</feature>
<feature type="compositionally biased region" description="Basic residues" evidence="1">
    <location>
        <begin position="1"/>
        <end position="16"/>
    </location>
</feature>
<dbReference type="SUPFAM" id="SSF54106">
    <property type="entry name" value="LysM domain"/>
    <property type="match status" value="1"/>
</dbReference>
<dbReference type="Proteomes" id="UP000217083">
    <property type="component" value="Unassembled WGS sequence"/>
</dbReference>
<dbReference type="InterPro" id="IPR036779">
    <property type="entry name" value="LysM_dom_sf"/>
</dbReference>
<keyword evidence="2" id="KW-0812">Transmembrane</keyword>
<keyword evidence="2" id="KW-1133">Transmembrane helix</keyword>
<dbReference type="RefSeq" id="WP_094923723.1">
    <property type="nucleotide sequence ID" value="NZ_NPIA01000003.1"/>
</dbReference>
<organism evidence="4 5">
    <name type="scientific">Lottiidibacillus patelloidae</name>
    <dbReference type="NCBI Taxonomy" id="2670334"/>
    <lineage>
        <taxon>Bacteria</taxon>
        <taxon>Bacillati</taxon>
        <taxon>Bacillota</taxon>
        <taxon>Bacilli</taxon>
        <taxon>Bacillales</taxon>
        <taxon>Bacillaceae</taxon>
        <taxon>Lottiidibacillus</taxon>
    </lineage>
</organism>
<dbReference type="Gene3D" id="3.10.350.10">
    <property type="entry name" value="LysM domain"/>
    <property type="match status" value="1"/>
</dbReference>
<feature type="compositionally biased region" description="Low complexity" evidence="1">
    <location>
        <begin position="129"/>
        <end position="143"/>
    </location>
</feature>
<reference evidence="5" key="1">
    <citation type="submission" date="2017-08" db="EMBL/GenBank/DDBJ databases">
        <authorList>
            <person name="Huang Z."/>
        </authorList>
    </citation>
    <scope>NUCLEOTIDE SEQUENCE [LARGE SCALE GENOMIC DNA]</scope>
    <source>
        <strain evidence="5">SA5d-4</strain>
    </source>
</reference>
<comment type="caution">
    <text evidence="4">The sequence shown here is derived from an EMBL/GenBank/DDBJ whole genome shotgun (WGS) entry which is preliminary data.</text>
</comment>
<evidence type="ECO:0000256" key="1">
    <source>
        <dbReference type="SAM" id="MobiDB-lite"/>
    </source>
</evidence>
<gene>
    <name evidence="4" type="ORF">CIB95_07185</name>
</gene>
<dbReference type="AlphaFoldDB" id="A0A263BU48"/>
<sequence length="198" mass="22432">MSRQNSRLHRRKKSSKKGLPSIKSGVTKFILFASVIIFILSLTQEQWMASISKKENTSEIKNEQTTNENQDSLNNENNTDAENSEDHEDKESVNNNDADAETGNDEESSTSDEEDATDSTTEEAEDEQSSTVDQGGQDNENDNNVKIVIHTVIDNETLYKISMKYYGSRKGEQLIKEYNKLEDNNIYVGQELKIPLEN</sequence>
<evidence type="ECO:0000313" key="4">
    <source>
        <dbReference type="EMBL" id="OZM57240.1"/>
    </source>
</evidence>
<keyword evidence="2" id="KW-0472">Membrane</keyword>
<feature type="domain" description="LysM" evidence="3">
    <location>
        <begin position="148"/>
        <end position="194"/>
    </location>
</feature>
<proteinExistence type="predicted"/>
<feature type="compositionally biased region" description="Acidic residues" evidence="1">
    <location>
        <begin position="98"/>
        <end position="128"/>
    </location>
</feature>
<evidence type="ECO:0000259" key="3">
    <source>
        <dbReference type="PROSITE" id="PS51782"/>
    </source>
</evidence>
<name>A0A263BU48_9BACI</name>
<dbReference type="PROSITE" id="PS51782">
    <property type="entry name" value="LYSM"/>
    <property type="match status" value="1"/>
</dbReference>
<evidence type="ECO:0000313" key="5">
    <source>
        <dbReference type="Proteomes" id="UP000217083"/>
    </source>
</evidence>
<dbReference type="InterPro" id="IPR018392">
    <property type="entry name" value="LysM"/>
</dbReference>
<protein>
    <recommendedName>
        <fullName evidence="3">LysM domain-containing protein</fullName>
    </recommendedName>
</protein>
<reference evidence="4 5" key="2">
    <citation type="submission" date="2017-09" db="EMBL/GenBank/DDBJ databases">
        <title>Bacillus patelloidae sp. nov., isolated from the intestinal tract of a marine limpet.</title>
        <authorList>
            <person name="Liu R."/>
            <person name="Dong C."/>
            <person name="Shao Z."/>
        </authorList>
    </citation>
    <scope>NUCLEOTIDE SEQUENCE [LARGE SCALE GENOMIC DNA]</scope>
    <source>
        <strain evidence="4 5">SA5d-4</strain>
    </source>
</reference>
<evidence type="ECO:0000256" key="2">
    <source>
        <dbReference type="SAM" id="Phobius"/>
    </source>
</evidence>
<dbReference type="CDD" id="cd00118">
    <property type="entry name" value="LysM"/>
    <property type="match status" value="1"/>
</dbReference>
<dbReference type="Pfam" id="PF01476">
    <property type="entry name" value="LysM"/>
    <property type="match status" value="1"/>
</dbReference>
<accession>A0A263BU48</accession>
<feature type="transmembrane region" description="Helical" evidence="2">
    <location>
        <begin position="21"/>
        <end position="42"/>
    </location>
</feature>